<gene>
    <name evidence="1" type="ORF">LL038_02625</name>
</gene>
<accession>A0AA47ELD8</accession>
<dbReference type="EMBL" id="CP086239">
    <property type="protein sequence ID" value="WAG61161.1"/>
    <property type="molecule type" value="Genomic_DNA"/>
</dbReference>
<evidence type="ECO:0000313" key="2">
    <source>
        <dbReference type="Proteomes" id="UP001164733"/>
    </source>
</evidence>
<dbReference type="Proteomes" id="UP001164733">
    <property type="component" value="Chromosome"/>
</dbReference>
<sequence length="53" mass="5777">MIGIGIGLIMACILLAGSKINYEMSKGQIEIKASGYGMRYPDDMPITIKDVKK</sequence>
<proteinExistence type="predicted"/>
<dbReference type="AlphaFoldDB" id="A0AA47ELD8"/>
<organism evidence="1 2">
    <name type="scientific">Clostridium estertheticum</name>
    <dbReference type="NCBI Taxonomy" id="238834"/>
    <lineage>
        <taxon>Bacteria</taxon>
        <taxon>Bacillati</taxon>
        <taxon>Bacillota</taxon>
        <taxon>Clostridia</taxon>
        <taxon>Eubacteriales</taxon>
        <taxon>Clostridiaceae</taxon>
        <taxon>Clostridium</taxon>
    </lineage>
</organism>
<dbReference type="RefSeq" id="WP_162523168.1">
    <property type="nucleotide sequence ID" value="NZ_JAIFTG010000007.1"/>
</dbReference>
<name>A0AA47ELD8_9CLOT</name>
<evidence type="ECO:0000313" key="1">
    <source>
        <dbReference type="EMBL" id="WAG61161.1"/>
    </source>
</evidence>
<reference evidence="1" key="1">
    <citation type="submission" date="2021-11" db="EMBL/GenBank/DDBJ databases">
        <title>Clostridia strains as spoilage organisms.</title>
        <authorList>
            <person name="Wambui J."/>
            <person name="Stevens M.J.A."/>
            <person name="Stephan R."/>
        </authorList>
    </citation>
    <scope>NUCLEOTIDE SEQUENCE</scope>
    <source>
        <strain evidence="1">CF009</strain>
    </source>
</reference>
<protein>
    <submittedName>
        <fullName evidence="1">Uncharacterized protein</fullName>
    </submittedName>
</protein>